<dbReference type="EMBL" id="VIIS01001041">
    <property type="protein sequence ID" value="KAF0302604.1"/>
    <property type="molecule type" value="Genomic_DNA"/>
</dbReference>
<proteinExistence type="predicted"/>
<evidence type="ECO:0000313" key="2">
    <source>
        <dbReference type="EMBL" id="KAF0302604.1"/>
    </source>
</evidence>
<feature type="transmembrane region" description="Helical" evidence="1">
    <location>
        <begin position="24"/>
        <end position="45"/>
    </location>
</feature>
<accession>A0A6A4WFI5</accession>
<keyword evidence="1" id="KW-0812">Transmembrane</keyword>
<protein>
    <submittedName>
        <fullName evidence="2">Uncharacterized protein</fullName>
    </submittedName>
</protein>
<organism evidence="2 3">
    <name type="scientific">Amphibalanus amphitrite</name>
    <name type="common">Striped barnacle</name>
    <name type="synonym">Balanus amphitrite</name>
    <dbReference type="NCBI Taxonomy" id="1232801"/>
    <lineage>
        <taxon>Eukaryota</taxon>
        <taxon>Metazoa</taxon>
        <taxon>Ecdysozoa</taxon>
        <taxon>Arthropoda</taxon>
        <taxon>Crustacea</taxon>
        <taxon>Multicrustacea</taxon>
        <taxon>Cirripedia</taxon>
        <taxon>Thoracica</taxon>
        <taxon>Thoracicalcarea</taxon>
        <taxon>Balanomorpha</taxon>
        <taxon>Balanoidea</taxon>
        <taxon>Balanidae</taxon>
        <taxon>Amphibalaninae</taxon>
        <taxon>Amphibalanus</taxon>
    </lineage>
</organism>
<keyword evidence="3" id="KW-1185">Reference proteome</keyword>
<evidence type="ECO:0000256" key="1">
    <source>
        <dbReference type="SAM" id="Phobius"/>
    </source>
</evidence>
<dbReference type="AlphaFoldDB" id="A0A6A4WFI5"/>
<dbReference type="Proteomes" id="UP000440578">
    <property type="component" value="Unassembled WGS sequence"/>
</dbReference>
<evidence type="ECO:0000313" key="3">
    <source>
        <dbReference type="Proteomes" id="UP000440578"/>
    </source>
</evidence>
<comment type="caution">
    <text evidence="2">The sequence shown here is derived from an EMBL/GenBank/DDBJ whole genome shotgun (WGS) entry which is preliminary data.</text>
</comment>
<dbReference type="OrthoDB" id="16520at2759"/>
<keyword evidence="1" id="KW-0472">Membrane</keyword>
<reference evidence="2 3" key="1">
    <citation type="submission" date="2019-07" db="EMBL/GenBank/DDBJ databases">
        <title>Draft genome assembly of a fouling barnacle, Amphibalanus amphitrite (Darwin, 1854): The first reference genome for Thecostraca.</title>
        <authorList>
            <person name="Kim W."/>
        </authorList>
    </citation>
    <scope>NUCLEOTIDE SEQUENCE [LARGE SCALE GENOMIC DNA]</scope>
    <source>
        <strain evidence="2">SNU_AA5</strain>
        <tissue evidence="2">Soma without cirri and trophi</tissue>
    </source>
</reference>
<name>A0A6A4WFI5_AMPAM</name>
<gene>
    <name evidence="2" type="ORF">FJT64_025286</name>
</gene>
<keyword evidence="1" id="KW-1133">Transmembrane helix</keyword>
<sequence>MWRAANTILHDLVDEGPSRPHRRLFIGIGAVLVVSAIVIACVILLTREGPVVEARAGPSVTRPLPLTNGSVITLNEVLTMRYTADSFAGEWISGKCALWRGNVGVLCLEWSGKWM</sequence>